<evidence type="ECO:0000313" key="2">
    <source>
        <dbReference type="Proteomes" id="UP000768646"/>
    </source>
</evidence>
<proteinExistence type="predicted"/>
<reference evidence="1 2" key="1">
    <citation type="journal article" date="2021" name="Commun. Biol.">
        <title>Genomic insights into the host specific adaptation of the Pneumocystis genus.</title>
        <authorList>
            <person name="Cisse O.H."/>
            <person name="Ma L."/>
            <person name="Dekker J.P."/>
            <person name="Khil P.P."/>
            <person name="Youn J.-H."/>
            <person name="Brenchley J.M."/>
            <person name="Blair R."/>
            <person name="Pahar B."/>
            <person name="Chabe M."/>
            <person name="Van Rompay K.K.A."/>
            <person name="Keesler R."/>
            <person name="Sukura A."/>
            <person name="Hirsch V."/>
            <person name="Kutty G."/>
            <person name="Liu Y."/>
            <person name="Peng L."/>
            <person name="Chen J."/>
            <person name="Song J."/>
            <person name="Weissenbacher-Lang C."/>
            <person name="Xu J."/>
            <person name="Upham N.S."/>
            <person name="Stajich J.E."/>
            <person name="Cuomo C.A."/>
            <person name="Cushion M.T."/>
            <person name="Kovacs J.A."/>
        </authorList>
    </citation>
    <scope>NUCLEOTIDE SEQUENCE [LARGE SCALE GENOMIC DNA]</scope>
    <source>
        <strain evidence="1 2">RABM</strain>
    </source>
</reference>
<keyword evidence="2" id="KW-1185">Reference proteome</keyword>
<evidence type="ECO:0000313" key="1">
    <source>
        <dbReference type="EMBL" id="KAG4305325.1"/>
    </source>
</evidence>
<gene>
    <name evidence="1" type="ORF">PORY_001495</name>
</gene>
<protein>
    <submittedName>
        <fullName evidence="1">Uncharacterized protein</fullName>
    </submittedName>
</protein>
<dbReference type="EMBL" id="JABTEG010000004">
    <property type="protein sequence ID" value="KAG4305325.1"/>
    <property type="molecule type" value="Genomic_DNA"/>
</dbReference>
<dbReference type="Proteomes" id="UP000768646">
    <property type="component" value="Unassembled WGS sequence"/>
</dbReference>
<comment type="caution">
    <text evidence="1">The sequence shown here is derived from an EMBL/GenBank/DDBJ whole genome shotgun (WGS) entry which is preliminary data.</text>
</comment>
<accession>A0ACB7CD67</accession>
<sequence length="194" mass="22498">MAENRVDERLEVVCVFEGEKKVKNRPRFEVKTKEDKREKLETGSSSDIGTEDCITLQLPQEHQDYSFDNSSFLEKEKLEPLYQNCSSHQSCFSSKESNYSKAAENVVDSKVCCKICQKEHHISLDKFFFCSTCKSYYHEACHNDLAPDILEKGDMQWNCFKCQIKKCEDETMQEFSEEQASQSSSSQTDTIEKM</sequence>
<organism evidence="1 2">
    <name type="scientific">Pneumocystis oryctolagi</name>
    <dbReference type="NCBI Taxonomy" id="42067"/>
    <lineage>
        <taxon>Eukaryota</taxon>
        <taxon>Fungi</taxon>
        <taxon>Dikarya</taxon>
        <taxon>Ascomycota</taxon>
        <taxon>Taphrinomycotina</taxon>
        <taxon>Pneumocystomycetes</taxon>
        <taxon>Pneumocystaceae</taxon>
        <taxon>Pneumocystis</taxon>
    </lineage>
</organism>
<name>A0ACB7CD67_9ASCO</name>